<evidence type="ECO:0000313" key="9">
    <source>
        <dbReference type="EMBL" id="AET32269.1"/>
    </source>
</evidence>
<feature type="transmembrane region" description="Helical" evidence="6">
    <location>
        <begin position="332"/>
        <end position="355"/>
    </location>
</feature>
<organism evidence="9 10">
    <name type="scientific">Pyrobaculum ferrireducens</name>
    <dbReference type="NCBI Taxonomy" id="1104324"/>
    <lineage>
        <taxon>Archaea</taxon>
        <taxon>Thermoproteota</taxon>
        <taxon>Thermoprotei</taxon>
        <taxon>Thermoproteales</taxon>
        <taxon>Thermoproteaceae</taxon>
        <taxon>Pyrobaculum</taxon>
    </lineage>
</organism>
<proteinExistence type="predicted"/>
<dbReference type="AlphaFoldDB" id="G7VAN0"/>
<dbReference type="PANTHER" id="PTHR43738:SF2">
    <property type="entry name" value="ABC TRANSPORTER PERMEASE"/>
    <property type="match status" value="1"/>
</dbReference>
<evidence type="ECO:0000313" key="10">
    <source>
        <dbReference type="Proteomes" id="UP000005867"/>
    </source>
</evidence>
<keyword evidence="3 6" id="KW-0812">Transmembrane</keyword>
<dbReference type="InterPro" id="IPR003838">
    <property type="entry name" value="ABC3_permease_C"/>
</dbReference>
<evidence type="ECO:0000256" key="4">
    <source>
        <dbReference type="ARBA" id="ARBA00022989"/>
    </source>
</evidence>
<dbReference type="EMBL" id="CP003098">
    <property type="protein sequence ID" value="AET32269.1"/>
    <property type="molecule type" value="Genomic_DNA"/>
</dbReference>
<evidence type="ECO:0000256" key="1">
    <source>
        <dbReference type="ARBA" id="ARBA00004651"/>
    </source>
</evidence>
<evidence type="ECO:0000256" key="3">
    <source>
        <dbReference type="ARBA" id="ARBA00022692"/>
    </source>
</evidence>
<keyword evidence="2" id="KW-1003">Cell membrane</keyword>
<dbReference type="BioCyc" id="PSP1104324:GJSN-808-MONOMER"/>
<dbReference type="Pfam" id="PF12704">
    <property type="entry name" value="MacB_PCD"/>
    <property type="match status" value="1"/>
</dbReference>
<dbReference type="STRING" id="1104324.P186_0826"/>
<dbReference type="InterPro" id="IPR025857">
    <property type="entry name" value="MacB_PCD"/>
</dbReference>
<feature type="transmembrane region" description="Helical" evidence="6">
    <location>
        <begin position="49"/>
        <end position="68"/>
    </location>
</feature>
<dbReference type="InterPro" id="IPR051125">
    <property type="entry name" value="ABC-4/HrtB_transporter"/>
</dbReference>
<keyword evidence="5 6" id="KW-0472">Membrane</keyword>
<dbReference type="PANTHER" id="PTHR43738">
    <property type="entry name" value="ABC TRANSPORTER, MEMBRANE PROTEIN"/>
    <property type="match status" value="1"/>
</dbReference>
<dbReference type="HOGENOM" id="CLU_000604_8_0_2"/>
<feature type="domain" description="ABC3 transporter permease C-terminal" evidence="7">
    <location>
        <begin position="287"/>
        <end position="420"/>
    </location>
</feature>
<feature type="transmembrane region" description="Helical" evidence="6">
    <location>
        <begin position="392"/>
        <end position="414"/>
    </location>
</feature>
<dbReference type="Proteomes" id="UP000005867">
    <property type="component" value="Chromosome"/>
</dbReference>
<dbReference type="eggNOG" id="arCOG02312">
    <property type="taxonomic scope" value="Archaea"/>
</dbReference>
<comment type="subcellular location">
    <subcellularLocation>
        <location evidence="1">Cell membrane</location>
        <topology evidence="1">Multi-pass membrane protein</topology>
    </subcellularLocation>
</comment>
<reference evidence="9 10" key="1">
    <citation type="journal article" date="2012" name="J. Bacteriol.">
        <title>Complete genome sequence of strain 1860, a crenarchaeon of the genus pyrobaculum able to grow with various electron acceptors.</title>
        <authorList>
            <person name="Mardanov A.V."/>
            <person name="Gumerov V.M."/>
            <person name="Slobodkina G.B."/>
            <person name="Beletsky A.V."/>
            <person name="Bonch-Osmolovskaya E.A."/>
            <person name="Ravin N.V."/>
            <person name="Skryabin K.G."/>
        </authorList>
    </citation>
    <scope>NUCLEOTIDE SEQUENCE [LARGE SCALE GENOMIC DNA]</scope>
    <source>
        <strain evidence="9 10">1860</strain>
    </source>
</reference>
<evidence type="ECO:0000256" key="6">
    <source>
        <dbReference type="SAM" id="Phobius"/>
    </source>
</evidence>
<evidence type="ECO:0000256" key="2">
    <source>
        <dbReference type="ARBA" id="ARBA00022475"/>
    </source>
</evidence>
<keyword evidence="4 6" id="KW-1133">Transmembrane helix</keyword>
<sequence length="428" mass="45881">MAAQFTVYKKLNSPVVNFVFILRGDLQRMMSEVARLAWKALWERRGRTIGAIVGVVIAFTALSYALLLGQTFKDYTTRYFTSNFQTNVLYVTGGQFTDADVDALSRIDGVELAVPIAAARGVVRIPGASGQIPATVYGVDPALVRRLLPETALYDGELVVASNLVLVGYFVAFDRSTGQQRASVGSPISLTLGRRAQSAVVSGILASGMLGFIDTSRGVVMDLSAFRQTTGITSYSTVMLFLRDPSLADAVANEVRASFPNVDVISPQAVLQTINSFLTSFQLFLGLIAGVSTVITALWLYDTMSISVVQRTKEIGILRAIGFKKRHVMGMFLMEALIIAAIGVAVGMALLVPLAQSGIPFMSTTQQQQAPRGGPSAHPPFSSITSLELDPLLITATAALVIAINLVGAFLPAYRAGRIDIVSALRYE</sequence>
<accession>G7VAN0</accession>
<dbReference type="Pfam" id="PF02687">
    <property type="entry name" value="FtsX"/>
    <property type="match status" value="1"/>
</dbReference>
<gene>
    <name evidence="9" type="ORF">P186_0826</name>
</gene>
<keyword evidence="10" id="KW-1185">Reference proteome</keyword>
<dbReference type="GO" id="GO:0005886">
    <property type="term" value="C:plasma membrane"/>
    <property type="evidence" value="ECO:0007669"/>
    <property type="project" value="UniProtKB-SubCell"/>
</dbReference>
<dbReference type="KEGG" id="pyr:P186_0826"/>
<evidence type="ECO:0000256" key="5">
    <source>
        <dbReference type="ARBA" id="ARBA00023136"/>
    </source>
</evidence>
<name>G7VAN0_9CREN</name>
<feature type="domain" description="MacB-like periplasmic core" evidence="8">
    <location>
        <begin position="48"/>
        <end position="257"/>
    </location>
</feature>
<evidence type="ECO:0000259" key="8">
    <source>
        <dbReference type="Pfam" id="PF12704"/>
    </source>
</evidence>
<evidence type="ECO:0000259" key="7">
    <source>
        <dbReference type="Pfam" id="PF02687"/>
    </source>
</evidence>
<feature type="transmembrane region" description="Helical" evidence="6">
    <location>
        <begin position="281"/>
        <end position="301"/>
    </location>
</feature>
<protein>
    <submittedName>
        <fullName evidence="9">ABC-type antimicrobial peptide transport system, permease component</fullName>
    </submittedName>
</protein>